<dbReference type="AlphaFoldDB" id="W4LMV7"/>
<feature type="active site" description="Charge relay system" evidence="6">
    <location>
        <position position="445"/>
    </location>
</feature>
<feature type="domain" description="Peptidase S8/S53" evidence="8">
    <location>
        <begin position="246"/>
        <end position="482"/>
    </location>
</feature>
<proteinExistence type="inferred from homology"/>
<dbReference type="PROSITE" id="PS51892">
    <property type="entry name" value="SUBTILASE"/>
    <property type="match status" value="1"/>
</dbReference>
<gene>
    <name evidence="9" type="ORF">ETSY1_15785</name>
</gene>
<organism evidence="9 10">
    <name type="scientific">Entotheonella factor</name>
    <dbReference type="NCBI Taxonomy" id="1429438"/>
    <lineage>
        <taxon>Bacteria</taxon>
        <taxon>Pseudomonadati</taxon>
        <taxon>Nitrospinota/Tectimicrobiota group</taxon>
        <taxon>Candidatus Tectimicrobiota</taxon>
        <taxon>Candidatus Entotheonellia</taxon>
        <taxon>Candidatus Entotheonellales</taxon>
        <taxon>Candidatus Entotheonellaceae</taxon>
        <taxon>Candidatus Entotheonella</taxon>
    </lineage>
</organism>
<keyword evidence="10" id="KW-1185">Reference proteome</keyword>
<feature type="transmembrane region" description="Helical" evidence="7">
    <location>
        <begin position="58"/>
        <end position="78"/>
    </location>
</feature>
<dbReference type="PRINTS" id="PR00723">
    <property type="entry name" value="SUBTILISIN"/>
</dbReference>
<name>W4LMV7_ENTF1</name>
<dbReference type="InterPro" id="IPR015500">
    <property type="entry name" value="Peptidase_S8_subtilisin-rel"/>
</dbReference>
<evidence type="ECO:0000256" key="1">
    <source>
        <dbReference type="ARBA" id="ARBA00011073"/>
    </source>
</evidence>
<feature type="active site" description="Charge relay system" evidence="6">
    <location>
        <position position="254"/>
    </location>
</feature>
<accession>W4LMV7</accession>
<dbReference type="Pfam" id="PF00082">
    <property type="entry name" value="Peptidase_S8"/>
    <property type="match status" value="1"/>
</dbReference>
<keyword evidence="5 6" id="KW-0720">Serine protease</keyword>
<evidence type="ECO:0000256" key="5">
    <source>
        <dbReference type="ARBA" id="ARBA00022825"/>
    </source>
</evidence>
<evidence type="ECO:0000256" key="2">
    <source>
        <dbReference type="ARBA" id="ARBA00022670"/>
    </source>
</evidence>
<keyword evidence="7" id="KW-0472">Membrane</keyword>
<dbReference type="InterPro" id="IPR050131">
    <property type="entry name" value="Peptidase_S8_subtilisin-like"/>
</dbReference>
<evidence type="ECO:0000256" key="6">
    <source>
        <dbReference type="PROSITE-ProRule" id="PRU01240"/>
    </source>
</evidence>
<evidence type="ECO:0000256" key="3">
    <source>
        <dbReference type="ARBA" id="ARBA00022723"/>
    </source>
</evidence>
<evidence type="ECO:0000256" key="4">
    <source>
        <dbReference type="ARBA" id="ARBA00022801"/>
    </source>
</evidence>
<sequence>MIDAYLYSYAGVLVATLWWYILESRDKATTYAKGLFFLSALSYLLLLLWSDGTWFGKVLWFARDAGMFLCTVLIGHYLARRTAMLSAAVAGLVFLLKLIYLPALPALAPQGELLFDIKQHGQLQQIKQALAPYGVKITRAFPRLKHPAYSELDDFYVVDVPRSQLRKLPRITRQLYRTGAVDWVEHNEMIHVTPILSDRSTPSGGSSKIPSKVINDPHVDKQWAIGPFDIVKLHQRFKKQGIRPKKTAKIAILDTGIDATHPDLKANYTSTSSKYDSDKQGHGTHCAGIAAAVTNNKVGIASMIPGHKFVTITSIKVLNDQGGGTQKGIIDGIIQAADTGADVLSMSLGGPSSDDRQRAYEEAIKYANKAGAIVVVAAGNSNQDARQHLPAGAKGVITVSAVDAELQKAAFSNRVDKVAMGIAGPGVDIYSTFPGNSYRSLNGTSMAAPFVASVVGMMKAIKPKLTTKEAYQILKRTGQSTQDSKMTGPLIQPLKALKSM</sequence>
<dbReference type="InterPro" id="IPR022398">
    <property type="entry name" value="Peptidase_S8_His-AS"/>
</dbReference>
<dbReference type="PROSITE" id="PS00137">
    <property type="entry name" value="SUBTILASE_HIS"/>
    <property type="match status" value="1"/>
</dbReference>
<feature type="active site" description="Charge relay system" evidence="6">
    <location>
        <position position="282"/>
    </location>
</feature>
<dbReference type="HOGENOM" id="CLU_011263_15_7_7"/>
<dbReference type="InterPro" id="IPR000209">
    <property type="entry name" value="Peptidase_S8/S53_dom"/>
</dbReference>
<dbReference type="EMBL" id="AZHW01000469">
    <property type="protein sequence ID" value="ETW99239.1"/>
    <property type="molecule type" value="Genomic_DNA"/>
</dbReference>
<feature type="transmembrane region" description="Helical" evidence="7">
    <location>
        <begin position="34"/>
        <end position="52"/>
    </location>
</feature>
<dbReference type="InterPro" id="IPR036852">
    <property type="entry name" value="Peptidase_S8/S53_dom_sf"/>
</dbReference>
<dbReference type="GO" id="GO:0004252">
    <property type="term" value="F:serine-type endopeptidase activity"/>
    <property type="evidence" value="ECO:0007669"/>
    <property type="project" value="UniProtKB-UniRule"/>
</dbReference>
<feature type="transmembrane region" description="Helical" evidence="7">
    <location>
        <begin position="6"/>
        <end position="22"/>
    </location>
</feature>
<dbReference type="InterPro" id="IPR023827">
    <property type="entry name" value="Peptidase_S8_Asp-AS"/>
</dbReference>
<dbReference type="GO" id="GO:0006508">
    <property type="term" value="P:proteolysis"/>
    <property type="evidence" value="ECO:0007669"/>
    <property type="project" value="UniProtKB-KW"/>
</dbReference>
<dbReference type="PANTHER" id="PTHR43806:SF11">
    <property type="entry name" value="CEREVISIN-RELATED"/>
    <property type="match status" value="1"/>
</dbReference>
<evidence type="ECO:0000256" key="7">
    <source>
        <dbReference type="SAM" id="Phobius"/>
    </source>
</evidence>
<keyword evidence="3" id="KW-0479">Metal-binding</keyword>
<evidence type="ECO:0000259" key="8">
    <source>
        <dbReference type="Pfam" id="PF00082"/>
    </source>
</evidence>
<dbReference type="GO" id="GO:0046872">
    <property type="term" value="F:metal ion binding"/>
    <property type="evidence" value="ECO:0007669"/>
    <property type="project" value="UniProtKB-KW"/>
</dbReference>
<reference evidence="9 10" key="1">
    <citation type="journal article" date="2014" name="Nature">
        <title>An environmental bacterial taxon with a large and distinct metabolic repertoire.</title>
        <authorList>
            <person name="Wilson M.C."/>
            <person name="Mori T."/>
            <person name="Ruckert C."/>
            <person name="Uria A.R."/>
            <person name="Helf M.J."/>
            <person name="Takada K."/>
            <person name="Gernert C."/>
            <person name="Steffens U.A."/>
            <person name="Heycke N."/>
            <person name="Schmitt S."/>
            <person name="Rinke C."/>
            <person name="Helfrich E.J."/>
            <person name="Brachmann A.O."/>
            <person name="Gurgui C."/>
            <person name="Wakimoto T."/>
            <person name="Kracht M."/>
            <person name="Crusemann M."/>
            <person name="Hentschel U."/>
            <person name="Abe I."/>
            <person name="Matsunaga S."/>
            <person name="Kalinowski J."/>
            <person name="Takeyama H."/>
            <person name="Piel J."/>
        </authorList>
    </citation>
    <scope>NUCLEOTIDE SEQUENCE [LARGE SCALE GENOMIC DNA]</scope>
    <source>
        <strain evidence="10">TSY1</strain>
    </source>
</reference>
<comment type="caution">
    <text evidence="9">The sequence shown here is derived from an EMBL/GenBank/DDBJ whole genome shotgun (WGS) entry which is preliminary data.</text>
</comment>
<dbReference type="InterPro" id="IPR034202">
    <property type="entry name" value="Subtilisin_Carlsberg-like"/>
</dbReference>
<protein>
    <recommendedName>
        <fullName evidence="8">Peptidase S8/S53 domain-containing protein</fullName>
    </recommendedName>
</protein>
<dbReference type="CDD" id="cd07477">
    <property type="entry name" value="Peptidases_S8_Subtilisin_subset"/>
    <property type="match status" value="1"/>
</dbReference>
<evidence type="ECO:0000313" key="10">
    <source>
        <dbReference type="Proteomes" id="UP000019141"/>
    </source>
</evidence>
<keyword evidence="2 6" id="KW-0645">Protease</keyword>
<keyword evidence="7" id="KW-0812">Transmembrane</keyword>
<comment type="similarity">
    <text evidence="1 6">Belongs to the peptidase S8 family.</text>
</comment>
<dbReference type="PANTHER" id="PTHR43806">
    <property type="entry name" value="PEPTIDASE S8"/>
    <property type="match status" value="1"/>
</dbReference>
<feature type="transmembrane region" description="Helical" evidence="7">
    <location>
        <begin position="85"/>
        <end position="108"/>
    </location>
</feature>
<keyword evidence="7" id="KW-1133">Transmembrane helix</keyword>
<keyword evidence="4 6" id="KW-0378">Hydrolase</keyword>
<dbReference type="PROSITE" id="PS00136">
    <property type="entry name" value="SUBTILASE_ASP"/>
    <property type="match status" value="1"/>
</dbReference>
<dbReference type="Gene3D" id="3.40.50.200">
    <property type="entry name" value="Peptidase S8/S53 domain"/>
    <property type="match status" value="1"/>
</dbReference>
<evidence type="ECO:0000313" key="9">
    <source>
        <dbReference type="EMBL" id="ETW99239.1"/>
    </source>
</evidence>
<dbReference type="Proteomes" id="UP000019141">
    <property type="component" value="Unassembled WGS sequence"/>
</dbReference>
<dbReference type="SUPFAM" id="SSF52743">
    <property type="entry name" value="Subtilisin-like"/>
    <property type="match status" value="1"/>
</dbReference>